<dbReference type="Proteomes" id="UP001525890">
    <property type="component" value="Unassembled WGS sequence"/>
</dbReference>
<evidence type="ECO:0000313" key="1">
    <source>
        <dbReference type="EMBL" id="MCT7970370.1"/>
    </source>
</evidence>
<sequence length="97" mass="11566">MYCTLPTRRPWHQRLNQPAYRAISADYTYQRMFRGQTLGDRQLAALKPVKSRLQLLKNLTPARYASDNVNIPDEIKRYRPELQRAYLLELQKRSETN</sequence>
<comment type="caution">
    <text evidence="1">The sequence shown here is derived from an EMBL/GenBank/DDBJ whole genome shotgun (WGS) entry which is preliminary data.</text>
</comment>
<dbReference type="RefSeq" id="WP_368009785.1">
    <property type="nucleotide sequence ID" value="NZ_JAMXFF010000094.1"/>
</dbReference>
<protein>
    <submittedName>
        <fullName evidence="1">Uncharacterized protein</fullName>
    </submittedName>
</protein>
<keyword evidence="2" id="KW-1185">Reference proteome</keyword>
<organism evidence="1 2">
    <name type="scientific">Laspinema palackyanum D2a</name>
    <dbReference type="NCBI Taxonomy" id="2953684"/>
    <lineage>
        <taxon>Bacteria</taxon>
        <taxon>Bacillati</taxon>
        <taxon>Cyanobacteriota</taxon>
        <taxon>Cyanophyceae</taxon>
        <taxon>Oscillatoriophycideae</taxon>
        <taxon>Oscillatoriales</taxon>
        <taxon>Laspinemataceae</taxon>
        <taxon>Laspinema</taxon>
        <taxon>Laspinema palackyanum</taxon>
    </lineage>
</organism>
<dbReference type="EMBL" id="JAMXFF010000094">
    <property type="protein sequence ID" value="MCT7970370.1"/>
    <property type="molecule type" value="Genomic_DNA"/>
</dbReference>
<reference evidence="1 2" key="1">
    <citation type="journal article" date="2022" name="Front. Microbiol.">
        <title>High genomic differentiation and limited gene flow indicate recent cryptic speciation within the genus Laspinema (cyanobacteria).</title>
        <authorList>
            <person name="Stanojkovic A."/>
            <person name="Skoupy S."/>
            <person name="Skaloud P."/>
            <person name="Dvorak P."/>
        </authorList>
    </citation>
    <scope>NUCLEOTIDE SEQUENCE [LARGE SCALE GENOMIC DNA]</scope>
    <source>
        <strain evidence="1 2">D2a</strain>
    </source>
</reference>
<name>A0ABT2N046_9CYAN</name>
<accession>A0ABT2N046</accession>
<proteinExistence type="predicted"/>
<evidence type="ECO:0000313" key="2">
    <source>
        <dbReference type="Proteomes" id="UP001525890"/>
    </source>
</evidence>
<gene>
    <name evidence="1" type="ORF">NG799_29070</name>
</gene>